<sequence>MKYTTLLALAATATAATLPKRQDEAPAVEAPAVETPVTVETPVVEVPAAVETTAIDAPAAEAGDPKVPAPETPVVEIPAPEAPIVETPVAVAPAAETQPAEPPAVWENKDTLCKGWDLNTPEGVDALWQQTAAGDELDIFLLTQWEHENNWLKNLEDAVQDGTVGKTGAAGCASVANECNPMDGMKCDAQFDQLGGKLFSGTPILGKNSYWIFQAAKGAHSKFKAIKAKLIDTTLVSGLEIGQMATDFGGDESDTADIVKWLSAAASLGGALGGLATSPVFSAGFGVLGAAFGVIADDKEKIDQGSISAGLAQIFKATSARLDNLLAAAMGVPLNPDDYNLLPDPKPDPWYKSKISKFFNGGWFLLNDDTRVVRETIESITKNIQPKIANNVMKAGRLHLVADKRYSSREACGYSPGRQWMALKEGEEYCFHLMRKDVLWNEVDDSIYEKMASYGLGNREQYYRSVLDCALSPVDSIDLSNMEWGKIPTCYFDLPAVFIEDMKHACWDKSNCANIVGSPIKG</sequence>
<evidence type="ECO:0000256" key="1">
    <source>
        <dbReference type="SAM" id="SignalP"/>
    </source>
</evidence>
<accession>A0A8H4JTG6</accession>
<keyword evidence="3" id="KW-1185">Reference proteome</keyword>
<name>A0A8H4JTG6_9HYPO</name>
<feature type="chain" id="PRO_5034741763" evidence="1">
    <location>
        <begin position="16"/>
        <end position="522"/>
    </location>
</feature>
<dbReference type="Proteomes" id="UP000605986">
    <property type="component" value="Unassembled WGS sequence"/>
</dbReference>
<gene>
    <name evidence="2" type="ORF">F53441_12731</name>
</gene>
<reference evidence="2" key="1">
    <citation type="submission" date="2020-01" db="EMBL/GenBank/DDBJ databases">
        <title>Identification and distribution of gene clusters putatively required for synthesis of sphingolipid metabolism inhibitors in phylogenetically diverse species of the filamentous fungus Fusarium.</title>
        <authorList>
            <person name="Kim H.-S."/>
            <person name="Busman M."/>
            <person name="Brown D.W."/>
            <person name="Divon H."/>
            <person name="Uhlig S."/>
            <person name="Proctor R.H."/>
        </authorList>
    </citation>
    <scope>NUCLEOTIDE SEQUENCE</scope>
    <source>
        <strain evidence="2">NRRL 53441</strain>
    </source>
</reference>
<dbReference type="EMBL" id="JAADJG010000718">
    <property type="protein sequence ID" value="KAF4438715.1"/>
    <property type="molecule type" value="Genomic_DNA"/>
</dbReference>
<organism evidence="2 3">
    <name type="scientific">Fusarium austroafricanum</name>
    <dbReference type="NCBI Taxonomy" id="2364996"/>
    <lineage>
        <taxon>Eukaryota</taxon>
        <taxon>Fungi</taxon>
        <taxon>Dikarya</taxon>
        <taxon>Ascomycota</taxon>
        <taxon>Pezizomycotina</taxon>
        <taxon>Sordariomycetes</taxon>
        <taxon>Hypocreomycetidae</taxon>
        <taxon>Hypocreales</taxon>
        <taxon>Nectriaceae</taxon>
        <taxon>Fusarium</taxon>
        <taxon>Fusarium concolor species complex</taxon>
    </lineage>
</organism>
<protein>
    <submittedName>
        <fullName evidence="2">Uncharacterized protein</fullName>
    </submittedName>
</protein>
<comment type="caution">
    <text evidence="2">The sequence shown here is derived from an EMBL/GenBank/DDBJ whole genome shotgun (WGS) entry which is preliminary data.</text>
</comment>
<dbReference type="AlphaFoldDB" id="A0A8H4JTG6"/>
<evidence type="ECO:0000313" key="2">
    <source>
        <dbReference type="EMBL" id="KAF4438715.1"/>
    </source>
</evidence>
<proteinExistence type="predicted"/>
<feature type="signal peptide" evidence="1">
    <location>
        <begin position="1"/>
        <end position="15"/>
    </location>
</feature>
<keyword evidence="1" id="KW-0732">Signal</keyword>
<dbReference type="OrthoDB" id="5099141at2759"/>
<evidence type="ECO:0000313" key="3">
    <source>
        <dbReference type="Proteomes" id="UP000605986"/>
    </source>
</evidence>